<name>A0A261F0R9_9BIFI</name>
<feature type="compositionally biased region" description="Polar residues" evidence="10">
    <location>
        <begin position="324"/>
        <end position="334"/>
    </location>
</feature>
<feature type="domain" description="Core-binding (CB)" evidence="12">
    <location>
        <begin position="63"/>
        <end position="148"/>
    </location>
</feature>
<dbReference type="Gene3D" id="1.10.150.130">
    <property type="match status" value="1"/>
</dbReference>
<gene>
    <name evidence="9" type="primary">xerC</name>
    <name evidence="13" type="ORF">PSSU_0330</name>
</gene>
<proteinExistence type="inferred from homology"/>
<evidence type="ECO:0000256" key="8">
    <source>
        <dbReference type="ARBA" id="ARBA00023306"/>
    </source>
</evidence>
<dbReference type="Pfam" id="PF02899">
    <property type="entry name" value="Phage_int_SAM_1"/>
    <property type="match status" value="1"/>
</dbReference>
<comment type="similarity">
    <text evidence="9">Belongs to the 'phage' integrase family. XerC subfamily.</text>
</comment>
<dbReference type="Pfam" id="PF00589">
    <property type="entry name" value="Phage_integrase"/>
    <property type="match status" value="1"/>
</dbReference>
<feature type="active site" evidence="9">
    <location>
        <position position="389"/>
    </location>
</feature>
<dbReference type="InterPro" id="IPR023009">
    <property type="entry name" value="Tyrosine_recombinase_XerC/XerD"/>
</dbReference>
<evidence type="ECO:0000256" key="4">
    <source>
        <dbReference type="ARBA" id="ARBA00022829"/>
    </source>
</evidence>
<keyword evidence="3 9" id="KW-0132">Cell division</keyword>
<comment type="function">
    <text evidence="9">Site-specific tyrosine recombinase, which acts by catalyzing the cutting and rejoining of the recombining DNA molecules. The XerC-XerD complex is essential to convert dimers of the bacterial chromosome into monomers to permit their segregation at cell division. It also contributes to the segregational stability of plasmids.</text>
</comment>
<comment type="subcellular location">
    <subcellularLocation>
        <location evidence="1 9">Cytoplasm</location>
    </subcellularLocation>
</comment>
<dbReference type="CDD" id="cd00798">
    <property type="entry name" value="INT_XerDC_C"/>
    <property type="match status" value="1"/>
</dbReference>
<evidence type="ECO:0000313" key="13">
    <source>
        <dbReference type="EMBL" id="OZG52712.1"/>
    </source>
</evidence>
<dbReference type="Proteomes" id="UP000216454">
    <property type="component" value="Unassembled WGS sequence"/>
</dbReference>
<keyword evidence="4 9" id="KW-0159">Chromosome partition</keyword>
<dbReference type="HAMAP" id="MF_01808">
    <property type="entry name" value="Recomb_XerC_XerD"/>
    <property type="match status" value="1"/>
</dbReference>
<dbReference type="InterPro" id="IPR044068">
    <property type="entry name" value="CB"/>
</dbReference>
<evidence type="ECO:0000256" key="9">
    <source>
        <dbReference type="HAMAP-Rule" id="MF_01808"/>
    </source>
</evidence>
<feature type="domain" description="Tyr recombinase" evidence="11">
    <location>
        <begin position="227"/>
        <end position="434"/>
    </location>
</feature>
<dbReference type="Gene3D" id="1.10.443.10">
    <property type="entry name" value="Intergrase catalytic core"/>
    <property type="match status" value="1"/>
</dbReference>
<organism evidence="13 14">
    <name type="scientific">Pseudoscardovia suis</name>
    <dbReference type="NCBI Taxonomy" id="987063"/>
    <lineage>
        <taxon>Bacteria</taxon>
        <taxon>Bacillati</taxon>
        <taxon>Actinomycetota</taxon>
        <taxon>Actinomycetes</taxon>
        <taxon>Bifidobacteriales</taxon>
        <taxon>Bifidobacteriaceae</taxon>
        <taxon>Pseudoscardovia</taxon>
    </lineage>
</organism>
<dbReference type="GO" id="GO:0007059">
    <property type="term" value="P:chromosome segregation"/>
    <property type="evidence" value="ECO:0007669"/>
    <property type="project" value="UniProtKB-UniRule"/>
</dbReference>
<comment type="subunit">
    <text evidence="9">Forms a cyclic heterotetrameric complex composed of two molecules of XerC and two molecules of XerD.</text>
</comment>
<dbReference type="GO" id="GO:0006313">
    <property type="term" value="P:DNA transposition"/>
    <property type="evidence" value="ECO:0007669"/>
    <property type="project" value="UniProtKB-UniRule"/>
</dbReference>
<dbReference type="RefSeq" id="WP_244569089.1">
    <property type="nucleotide sequence ID" value="NZ_MWWQ01000005.1"/>
</dbReference>
<dbReference type="PROSITE" id="PS51898">
    <property type="entry name" value="TYR_RECOMBINASE"/>
    <property type="match status" value="1"/>
</dbReference>
<evidence type="ECO:0000256" key="7">
    <source>
        <dbReference type="ARBA" id="ARBA00023172"/>
    </source>
</evidence>
<dbReference type="GO" id="GO:0051301">
    <property type="term" value="P:cell division"/>
    <property type="evidence" value="ECO:0007669"/>
    <property type="project" value="UniProtKB-KW"/>
</dbReference>
<feature type="region of interest" description="Disordered" evidence="10">
    <location>
        <begin position="316"/>
        <end position="347"/>
    </location>
</feature>
<evidence type="ECO:0000259" key="11">
    <source>
        <dbReference type="PROSITE" id="PS51898"/>
    </source>
</evidence>
<dbReference type="PANTHER" id="PTHR30349">
    <property type="entry name" value="PHAGE INTEGRASE-RELATED"/>
    <property type="match status" value="1"/>
</dbReference>
<dbReference type="InterPro" id="IPR013762">
    <property type="entry name" value="Integrase-like_cat_sf"/>
</dbReference>
<feature type="region of interest" description="Disordered" evidence="10">
    <location>
        <begin position="1"/>
        <end position="29"/>
    </location>
</feature>
<evidence type="ECO:0000313" key="14">
    <source>
        <dbReference type="Proteomes" id="UP000216454"/>
    </source>
</evidence>
<evidence type="ECO:0000256" key="6">
    <source>
        <dbReference type="ARBA" id="ARBA00023125"/>
    </source>
</evidence>
<dbReference type="EMBL" id="MWWQ01000005">
    <property type="protein sequence ID" value="OZG52712.1"/>
    <property type="molecule type" value="Genomic_DNA"/>
</dbReference>
<sequence>MNASNVPSGRSGFSGPSGSSGRSGRIPPTQRIRVMEQMPPTQRIPVAGRLADTQPLSVQRGLADADAALDSFLAYQRINKGLSANTIKSYSSDIGACLDALESQGVRALGDVTLDDLRTWIASEAGDHAKSSMARKIVAVRSFFEYCAVHGIIASDPAQSLTTPKLPQTLPAVLTPEQARAMMDAADARAAQAERIAQAEDTAQAGNPRSGSVRQAGSVRRAGHDASRSKGGTTAVARTAELEEAIEVRDAAIVEVLYATGIRVAELVSLDIADIDFSQRTMRVTGKGNKTRVVPFGAPAARALQEWLDTGRPLIAAHAGNAGNGSQNPQNIRSPRSPKGERTAKATDARNAVFLGARGGRLNQRQAREAVHKAAQQAHVPDVSPHALRHSAATHLLSGGADLREVQELLGHSSLRTTQRYTHVSIDQLRATYRQAFPRA</sequence>
<dbReference type="InterPro" id="IPR002104">
    <property type="entry name" value="Integrase_catalytic"/>
</dbReference>
<keyword evidence="7 9" id="KW-0233">DNA recombination</keyword>
<dbReference type="GO" id="GO:0003677">
    <property type="term" value="F:DNA binding"/>
    <property type="evidence" value="ECO:0007669"/>
    <property type="project" value="UniProtKB-UniRule"/>
</dbReference>
<accession>A0A261F0R9</accession>
<evidence type="ECO:0000259" key="12">
    <source>
        <dbReference type="PROSITE" id="PS51900"/>
    </source>
</evidence>
<evidence type="ECO:0000256" key="3">
    <source>
        <dbReference type="ARBA" id="ARBA00022618"/>
    </source>
</evidence>
<feature type="compositionally biased region" description="Polar residues" evidence="10">
    <location>
        <begin position="204"/>
        <end position="215"/>
    </location>
</feature>
<evidence type="ECO:0000256" key="10">
    <source>
        <dbReference type="SAM" id="MobiDB-lite"/>
    </source>
</evidence>
<feature type="active site" evidence="9">
    <location>
        <position position="412"/>
    </location>
</feature>
<keyword evidence="14" id="KW-1185">Reference proteome</keyword>
<dbReference type="InterPro" id="IPR011010">
    <property type="entry name" value="DNA_brk_join_enz"/>
</dbReference>
<protein>
    <recommendedName>
        <fullName evidence="9">Tyrosine recombinase XerC</fullName>
    </recommendedName>
</protein>
<feature type="active site" evidence="9">
    <location>
        <position position="386"/>
    </location>
</feature>
<dbReference type="PANTHER" id="PTHR30349:SF77">
    <property type="entry name" value="TYROSINE RECOMBINASE XERC"/>
    <property type="match status" value="1"/>
</dbReference>
<comment type="caution">
    <text evidence="13">The sequence shown here is derived from an EMBL/GenBank/DDBJ whole genome shotgun (WGS) entry which is preliminary data.</text>
</comment>
<keyword evidence="8 9" id="KW-0131">Cell cycle</keyword>
<reference evidence="13 14" key="1">
    <citation type="journal article" date="2017" name="BMC Genomics">
        <title>Comparative genomic and phylogenomic analyses of the Bifidobacteriaceae family.</title>
        <authorList>
            <person name="Lugli G.A."/>
            <person name="Milani C."/>
            <person name="Turroni F."/>
            <person name="Duranti S."/>
            <person name="Mancabelli L."/>
            <person name="Mangifesta M."/>
            <person name="Ferrario C."/>
            <person name="Modesto M."/>
            <person name="Mattarelli P."/>
            <person name="Jiri K."/>
            <person name="van Sinderen D."/>
            <person name="Ventura M."/>
        </authorList>
    </citation>
    <scope>NUCLEOTIDE SEQUENCE [LARGE SCALE GENOMIC DNA]</scope>
    <source>
        <strain evidence="13 14">DSM 24744</strain>
    </source>
</reference>
<evidence type="ECO:0000256" key="2">
    <source>
        <dbReference type="ARBA" id="ARBA00022490"/>
    </source>
</evidence>
<dbReference type="SUPFAM" id="SSF56349">
    <property type="entry name" value="DNA breaking-rejoining enzymes"/>
    <property type="match status" value="2"/>
</dbReference>
<evidence type="ECO:0000256" key="5">
    <source>
        <dbReference type="ARBA" id="ARBA00022908"/>
    </source>
</evidence>
<dbReference type="GO" id="GO:0009037">
    <property type="term" value="F:tyrosine-based site-specific recombinase activity"/>
    <property type="evidence" value="ECO:0007669"/>
    <property type="project" value="UniProtKB-UniRule"/>
</dbReference>
<dbReference type="PROSITE" id="PS51900">
    <property type="entry name" value="CB"/>
    <property type="match status" value="1"/>
</dbReference>
<feature type="compositionally biased region" description="Low complexity" evidence="10">
    <location>
        <begin position="190"/>
        <end position="201"/>
    </location>
</feature>
<feature type="active site" evidence="9">
    <location>
        <position position="287"/>
    </location>
</feature>
<dbReference type="InterPro" id="IPR010998">
    <property type="entry name" value="Integrase_recombinase_N"/>
</dbReference>
<feature type="compositionally biased region" description="Basic and acidic residues" evidence="10">
    <location>
        <begin position="338"/>
        <end position="347"/>
    </location>
</feature>
<keyword evidence="6 9" id="KW-0238">DNA-binding</keyword>
<dbReference type="InterPro" id="IPR004107">
    <property type="entry name" value="Integrase_SAM-like_N"/>
</dbReference>
<dbReference type="AlphaFoldDB" id="A0A261F0R9"/>
<feature type="active site" description="O-(3'-phospho-DNA)-tyrosine intermediate" evidence="9">
    <location>
        <position position="421"/>
    </location>
</feature>
<feature type="region of interest" description="Disordered" evidence="10">
    <location>
        <begin position="190"/>
        <end position="234"/>
    </location>
</feature>
<keyword evidence="2 9" id="KW-0963">Cytoplasm</keyword>
<feature type="active site" evidence="9">
    <location>
        <position position="263"/>
    </location>
</feature>
<feature type="compositionally biased region" description="Low complexity" evidence="10">
    <location>
        <begin position="7"/>
        <end position="28"/>
    </location>
</feature>
<keyword evidence="5 9" id="KW-0229">DNA integration</keyword>
<dbReference type="GO" id="GO:0005737">
    <property type="term" value="C:cytoplasm"/>
    <property type="evidence" value="ECO:0007669"/>
    <property type="project" value="UniProtKB-SubCell"/>
</dbReference>
<evidence type="ECO:0000256" key="1">
    <source>
        <dbReference type="ARBA" id="ARBA00004496"/>
    </source>
</evidence>
<dbReference type="InterPro" id="IPR050090">
    <property type="entry name" value="Tyrosine_recombinase_XerCD"/>
</dbReference>